<protein>
    <submittedName>
        <fullName evidence="2">Uncharacterized protein</fullName>
    </submittedName>
</protein>
<dbReference type="EMBL" id="HBEW01006284">
    <property type="protein sequence ID" value="CAD8585186.1"/>
    <property type="molecule type" value="Transcribed_RNA"/>
</dbReference>
<sequence length="111" mass="12813">MFIDFNMSIVSLSTSMDSTSSADFSGTKSMRRSRSSSWSLREMPRTGPRWMRFIKCCEKQRQNARHTVSHTHRRGLAIEPERSMMTIGAPRRAPTRSPAHIDRERRKSNVA</sequence>
<proteinExistence type="predicted"/>
<organism evidence="2">
    <name type="scientific">Ostreococcus mediterraneus</name>
    <dbReference type="NCBI Taxonomy" id="1486918"/>
    <lineage>
        <taxon>Eukaryota</taxon>
        <taxon>Viridiplantae</taxon>
        <taxon>Chlorophyta</taxon>
        <taxon>Mamiellophyceae</taxon>
        <taxon>Mamiellales</taxon>
        <taxon>Bathycoccaceae</taxon>
        <taxon>Ostreococcus</taxon>
    </lineage>
</organism>
<dbReference type="AlphaFoldDB" id="A0A7S0KKZ8"/>
<accession>A0A7S0KKZ8</accession>
<feature type="compositionally biased region" description="Basic and acidic residues" evidence="1">
    <location>
        <begin position="99"/>
        <end position="111"/>
    </location>
</feature>
<feature type="compositionally biased region" description="Low complexity" evidence="1">
    <location>
        <begin position="14"/>
        <end position="25"/>
    </location>
</feature>
<evidence type="ECO:0000313" key="2">
    <source>
        <dbReference type="EMBL" id="CAD8585186.1"/>
    </source>
</evidence>
<feature type="compositionally biased region" description="Basic residues" evidence="1">
    <location>
        <begin position="62"/>
        <end position="75"/>
    </location>
</feature>
<name>A0A7S0KKZ8_9CHLO</name>
<gene>
    <name evidence="2" type="ORF">OMED0929_LOCUS5315</name>
</gene>
<evidence type="ECO:0000256" key="1">
    <source>
        <dbReference type="SAM" id="MobiDB-lite"/>
    </source>
</evidence>
<feature type="region of interest" description="Disordered" evidence="1">
    <location>
        <begin position="62"/>
        <end position="111"/>
    </location>
</feature>
<feature type="region of interest" description="Disordered" evidence="1">
    <location>
        <begin position="14"/>
        <end position="43"/>
    </location>
</feature>
<reference evidence="2" key="1">
    <citation type="submission" date="2021-01" db="EMBL/GenBank/DDBJ databases">
        <authorList>
            <person name="Corre E."/>
            <person name="Pelletier E."/>
            <person name="Niang G."/>
            <person name="Scheremetjew M."/>
            <person name="Finn R."/>
            <person name="Kale V."/>
            <person name="Holt S."/>
            <person name="Cochrane G."/>
            <person name="Meng A."/>
            <person name="Brown T."/>
            <person name="Cohen L."/>
        </authorList>
    </citation>
    <scope>NUCLEOTIDE SEQUENCE</scope>
    <source>
        <strain evidence="2">Clade-D-RCC2572</strain>
    </source>
</reference>